<evidence type="ECO:0000313" key="2">
    <source>
        <dbReference type="EMBL" id="WBE25435.1"/>
    </source>
</evidence>
<protein>
    <submittedName>
        <fullName evidence="2">SPOR domain-containing protein</fullName>
    </submittedName>
</protein>
<feature type="domain" description="SPOR" evidence="1">
    <location>
        <begin position="62"/>
        <end position="141"/>
    </location>
</feature>
<keyword evidence="3" id="KW-1185">Reference proteome</keyword>
<dbReference type="SUPFAM" id="SSF110997">
    <property type="entry name" value="Sporulation related repeat"/>
    <property type="match status" value="1"/>
</dbReference>
<gene>
    <name evidence="2" type="ORF">O6P33_00870</name>
</gene>
<proteinExistence type="predicted"/>
<dbReference type="Pfam" id="PF05036">
    <property type="entry name" value="SPOR"/>
    <property type="match status" value="1"/>
</dbReference>
<evidence type="ECO:0000313" key="3">
    <source>
        <dbReference type="Proteomes" id="UP001212189"/>
    </source>
</evidence>
<accession>A0AAF0AJH2</accession>
<dbReference type="InterPro" id="IPR007730">
    <property type="entry name" value="SPOR-like_dom"/>
</dbReference>
<dbReference type="PROSITE" id="PS51724">
    <property type="entry name" value="SPOR"/>
    <property type="match status" value="1"/>
</dbReference>
<dbReference type="KEGG" id="dce:O6P33_00870"/>
<name>A0AAF0AJH2_9GAMM</name>
<evidence type="ECO:0000259" key="1">
    <source>
        <dbReference type="PROSITE" id="PS51724"/>
    </source>
</evidence>
<organism evidence="2 3">
    <name type="scientific">Denitrificimonas caeni</name>
    <dbReference type="NCBI Taxonomy" id="521720"/>
    <lineage>
        <taxon>Bacteria</taxon>
        <taxon>Pseudomonadati</taxon>
        <taxon>Pseudomonadota</taxon>
        <taxon>Gammaproteobacteria</taxon>
        <taxon>Pseudomonadales</taxon>
        <taxon>Pseudomonadaceae</taxon>
        <taxon>Denitrificimonas</taxon>
    </lineage>
</organism>
<dbReference type="GO" id="GO:0042834">
    <property type="term" value="F:peptidoglycan binding"/>
    <property type="evidence" value="ECO:0007669"/>
    <property type="project" value="InterPro"/>
</dbReference>
<dbReference type="AlphaFoldDB" id="A0AAF0AJH2"/>
<dbReference type="Proteomes" id="UP001212189">
    <property type="component" value="Chromosome"/>
</dbReference>
<dbReference type="InterPro" id="IPR036680">
    <property type="entry name" value="SPOR-like_sf"/>
</dbReference>
<dbReference type="EMBL" id="CP114976">
    <property type="protein sequence ID" value="WBE25435.1"/>
    <property type="molecule type" value="Genomic_DNA"/>
</dbReference>
<dbReference type="RefSeq" id="WP_269818376.1">
    <property type="nucleotide sequence ID" value="NZ_CP114976.1"/>
</dbReference>
<dbReference type="Gene3D" id="3.30.70.1070">
    <property type="entry name" value="Sporulation related repeat"/>
    <property type="match status" value="1"/>
</dbReference>
<reference evidence="2 3" key="1">
    <citation type="submission" date="2022-12" db="EMBL/GenBank/DDBJ databases">
        <title>Coexistence and Characterization of a Novel Tigecycline Resistance gene tet(X) variant and blaNDM-1 in a Pseudomonas caeni Isolate of Chicken Origin.</title>
        <authorList>
            <person name="Lu X."/>
            <person name="Zhang L."/>
            <person name="Li R."/>
            <person name="Wang Z."/>
        </authorList>
    </citation>
    <scope>NUCLEOTIDE SEQUENCE [LARGE SCALE GENOMIC DNA]</scope>
    <source>
        <strain evidence="2 3">CE14</strain>
    </source>
</reference>
<sequence>MRWLFLGLVIINALYFVWAQQDFDGAAELAPALNNTSQFELDQVKLLGESVGDTRRQSTVNKSSAQMEIMLLGGFSDEKTAEKLQQRLLSLDINSQLTTLDSQVDVEYWVYLEPLASRQASVRQLKELQARKIDGYLITQGDLVNGISLGMFSREDSAQGVAERLSAAGYAPLIRAVERSQRLYWVAIDNSARRLIDQNILQLLMQDFSDLKHLLIPSDKIGK</sequence>